<dbReference type="EMBL" id="KE124041">
    <property type="protein sequence ID" value="EPB84363.1"/>
    <property type="molecule type" value="Genomic_DNA"/>
</dbReference>
<accession>S2JP35</accession>
<name>S2JP35_MUCC1</name>
<organism evidence="3 4">
    <name type="scientific">Mucor circinelloides f. circinelloides (strain 1006PhL)</name>
    <name type="common">Mucormycosis agent</name>
    <name type="synonym">Calyptromyces circinelloides</name>
    <dbReference type="NCBI Taxonomy" id="1220926"/>
    <lineage>
        <taxon>Eukaryota</taxon>
        <taxon>Fungi</taxon>
        <taxon>Fungi incertae sedis</taxon>
        <taxon>Mucoromycota</taxon>
        <taxon>Mucoromycotina</taxon>
        <taxon>Mucoromycetes</taxon>
        <taxon>Mucorales</taxon>
        <taxon>Mucorineae</taxon>
        <taxon>Mucoraceae</taxon>
        <taxon>Mucor</taxon>
    </lineage>
</organism>
<feature type="domain" description="Reverse transcriptase zinc-binding" evidence="2">
    <location>
        <begin position="28"/>
        <end position="96"/>
    </location>
</feature>
<dbReference type="InParanoid" id="S2JP35"/>
<proteinExistence type="predicted"/>
<feature type="region of interest" description="Disordered" evidence="1">
    <location>
        <begin position="1"/>
        <end position="20"/>
    </location>
</feature>
<dbReference type="eggNOG" id="ENOG502T1VE">
    <property type="taxonomic scope" value="Eukaryota"/>
</dbReference>
<sequence>MAAPSTNGFKSLPKSSPPKIPPKILSPSRWKIFWSLRIPLNARNTWYRVLHDKIATGELLQSRLKTPPDPTCTLCKSAMETTEHFLFTCPVKRSFWTTAFLTYMPPNIHQSTYPNFRKFLFLEHPSSRQHHPLYPELTVHQVFACMLQTIWYYRYQHLFNQTPFLSTILLAYLRTSLSTLHSQENIDQFLF</sequence>
<dbReference type="Pfam" id="PF13966">
    <property type="entry name" value="zf-RVT"/>
    <property type="match status" value="1"/>
</dbReference>
<dbReference type="Proteomes" id="UP000014254">
    <property type="component" value="Unassembled WGS sequence"/>
</dbReference>
<dbReference type="VEuPathDB" id="FungiDB:HMPREF1544_08882"/>
<dbReference type="OrthoDB" id="2233730at2759"/>
<keyword evidence="4" id="KW-1185">Reference proteome</keyword>
<evidence type="ECO:0000313" key="3">
    <source>
        <dbReference type="EMBL" id="EPB84363.1"/>
    </source>
</evidence>
<dbReference type="AlphaFoldDB" id="S2JP35"/>
<evidence type="ECO:0000259" key="2">
    <source>
        <dbReference type="Pfam" id="PF13966"/>
    </source>
</evidence>
<dbReference type="OMA" id="LCKSAME"/>
<dbReference type="InterPro" id="IPR026960">
    <property type="entry name" value="RVT-Znf"/>
</dbReference>
<evidence type="ECO:0000313" key="4">
    <source>
        <dbReference type="Proteomes" id="UP000014254"/>
    </source>
</evidence>
<evidence type="ECO:0000256" key="1">
    <source>
        <dbReference type="SAM" id="MobiDB-lite"/>
    </source>
</evidence>
<dbReference type="STRING" id="1220926.S2JP35"/>
<gene>
    <name evidence="3" type="ORF">HMPREF1544_08882</name>
</gene>
<protein>
    <recommendedName>
        <fullName evidence="2">Reverse transcriptase zinc-binding domain-containing protein</fullName>
    </recommendedName>
</protein>
<reference evidence="4" key="1">
    <citation type="submission" date="2013-05" db="EMBL/GenBank/DDBJ databases">
        <title>The Genome sequence of Mucor circinelloides f. circinelloides 1006PhL.</title>
        <authorList>
            <consortium name="The Broad Institute Genomics Platform"/>
            <person name="Cuomo C."/>
            <person name="Earl A."/>
            <person name="Findley K."/>
            <person name="Lee S.C."/>
            <person name="Walker B."/>
            <person name="Young S."/>
            <person name="Zeng Q."/>
            <person name="Gargeya S."/>
            <person name="Fitzgerald M."/>
            <person name="Haas B."/>
            <person name="Abouelleil A."/>
            <person name="Allen A.W."/>
            <person name="Alvarado L."/>
            <person name="Arachchi H.M."/>
            <person name="Berlin A.M."/>
            <person name="Chapman S.B."/>
            <person name="Gainer-Dewar J."/>
            <person name="Goldberg J."/>
            <person name="Griggs A."/>
            <person name="Gujja S."/>
            <person name="Hansen M."/>
            <person name="Howarth C."/>
            <person name="Imamovic A."/>
            <person name="Ireland A."/>
            <person name="Larimer J."/>
            <person name="McCowan C."/>
            <person name="Murphy C."/>
            <person name="Pearson M."/>
            <person name="Poon T.W."/>
            <person name="Priest M."/>
            <person name="Roberts A."/>
            <person name="Saif S."/>
            <person name="Shea T."/>
            <person name="Sisk P."/>
            <person name="Sykes S."/>
            <person name="Wortman J."/>
            <person name="Nusbaum C."/>
            <person name="Birren B."/>
        </authorList>
    </citation>
    <scope>NUCLEOTIDE SEQUENCE [LARGE SCALE GENOMIC DNA]</scope>
    <source>
        <strain evidence="4">1006PhL</strain>
    </source>
</reference>